<accession>A0ABP9DPS7</accession>
<evidence type="ECO:0000313" key="2">
    <source>
        <dbReference type="Proteomes" id="UP001501323"/>
    </source>
</evidence>
<gene>
    <name evidence="1" type="ORF">GCM10023332_03980</name>
</gene>
<evidence type="ECO:0000313" key="1">
    <source>
        <dbReference type="EMBL" id="GAA4855553.1"/>
    </source>
</evidence>
<dbReference type="EMBL" id="BAABJY010000001">
    <property type="protein sequence ID" value="GAA4855553.1"/>
    <property type="molecule type" value="Genomic_DNA"/>
</dbReference>
<proteinExistence type="predicted"/>
<keyword evidence="2" id="KW-1185">Reference proteome</keyword>
<comment type="caution">
    <text evidence="1">The sequence shown here is derived from an EMBL/GenBank/DDBJ whole genome shotgun (WGS) entry which is preliminary data.</text>
</comment>
<dbReference type="InterPro" id="IPR021455">
    <property type="entry name" value="DUF3106"/>
</dbReference>
<organism evidence="1 2">
    <name type="scientific">Luteimonas vadosa</name>
    <dbReference type="NCBI Taxonomy" id="1165507"/>
    <lineage>
        <taxon>Bacteria</taxon>
        <taxon>Pseudomonadati</taxon>
        <taxon>Pseudomonadota</taxon>
        <taxon>Gammaproteobacteria</taxon>
        <taxon>Lysobacterales</taxon>
        <taxon>Lysobacteraceae</taxon>
        <taxon>Luteimonas</taxon>
    </lineage>
</organism>
<name>A0ABP9DPS7_9GAMM</name>
<reference evidence="2" key="1">
    <citation type="journal article" date="2019" name="Int. J. Syst. Evol. Microbiol.">
        <title>The Global Catalogue of Microorganisms (GCM) 10K type strain sequencing project: providing services to taxonomists for standard genome sequencing and annotation.</title>
        <authorList>
            <consortium name="The Broad Institute Genomics Platform"/>
            <consortium name="The Broad Institute Genome Sequencing Center for Infectious Disease"/>
            <person name="Wu L."/>
            <person name="Ma J."/>
        </authorList>
    </citation>
    <scope>NUCLEOTIDE SEQUENCE [LARGE SCALE GENOMIC DNA]</scope>
    <source>
        <strain evidence="2">JCM 18392</strain>
    </source>
</reference>
<protein>
    <submittedName>
        <fullName evidence="1">DUF3106 domain-containing protein</fullName>
    </submittedName>
</protein>
<dbReference type="Proteomes" id="UP001501323">
    <property type="component" value="Unassembled WGS sequence"/>
</dbReference>
<dbReference type="RefSeq" id="WP_345293822.1">
    <property type="nucleotide sequence ID" value="NZ_BAABJY010000001.1"/>
</dbReference>
<dbReference type="PROSITE" id="PS51257">
    <property type="entry name" value="PROKAR_LIPOPROTEIN"/>
    <property type="match status" value="1"/>
</dbReference>
<dbReference type="Pfam" id="PF11304">
    <property type="entry name" value="DUF3106"/>
    <property type="match status" value="1"/>
</dbReference>
<sequence length="214" mass="24133">MRRASHPLPVILAAAALLACAVAWSQGLPPSLRDSVDAMPPAQRQQVLARQARLDALPAAERLRVRRRLSEWDALDREQQRARRDAWLSWRALPTLEQALLRAAANRYAALPAAEQRAWRERYAALDAIERRGWALGPTLGAVYPQLYPLLAQVPQDERDKLLATLRSMGAGEHADLAVLAQRTPPQERDALRRELLSTDASQREAWLRRRVDP</sequence>